<reference evidence="2" key="1">
    <citation type="journal article" date="2021" name="Proc. Natl. Acad. Sci. U.S.A.">
        <title>A Catalog of Tens of Thousands of Viruses from Human Metagenomes Reveals Hidden Associations with Chronic Diseases.</title>
        <authorList>
            <person name="Tisza M.J."/>
            <person name="Buck C.B."/>
        </authorList>
    </citation>
    <scope>NUCLEOTIDE SEQUENCE</scope>
    <source>
        <strain evidence="2">Ctio73</strain>
    </source>
</reference>
<accession>A0A8S5MYE2</accession>
<name>A0A8S5MYE2_9CAUD</name>
<evidence type="ECO:0000256" key="1">
    <source>
        <dbReference type="SAM" id="Phobius"/>
    </source>
</evidence>
<proteinExistence type="predicted"/>
<sequence length="35" mass="4118">MGWGSLYRKEEKQVTLLVFTLTVCLLVIVWTNFND</sequence>
<organism evidence="2">
    <name type="scientific">Siphoviridae sp. ctio73</name>
    <dbReference type="NCBI Taxonomy" id="2826435"/>
    <lineage>
        <taxon>Viruses</taxon>
        <taxon>Duplodnaviria</taxon>
        <taxon>Heunggongvirae</taxon>
        <taxon>Uroviricota</taxon>
        <taxon>Caudoviricetes</taxon>
    </lineage>
</organism>
<feature type="transmembrane region" description="Helical" evidence="1">
    <location>
        <begin position="14"/>
        <end position="33"/>
    </location>
</feature>
<dbReference type="EMBL" id="BK015009">
    <property type="protein sequence ID" value="DAD86899.1"/>
    <property type="molecule type" value="Genomic_DNA"/>
</dbReference>
<protein>
    <submittedName>
        <fullName evidence="2">Uncharacterized protein</fullName>
    </submittedName>
</protein>
<keyword evidence="1" id="KW-1133">Transmembrane helix</keyword>
<keyword evidence="1" id="KW-0472">Membrane</keyword>
<keyword evidence="1" id="KW-0812">Transmembrane</keyword>
<evidence type="ECO:0000313" key="2">
    <source>
        <dbReference type="EMBL" id="DAD86899.1"/>
    </source>
</evidence>